<dbReference type="RefSeq" id="WP_219237059.1">
    <property type="nucleotide sequence ID" value="NZ_JAHWZX010000002.1"/>
</dbReference>
<gene>
    <name evidence="3" type="ORF">KY084_03640</name>
</gene>
<dbReference type="PANTHER" id="PTHR34978">
    <property type="entry name" value="POSSIBLE SENSOR-TRANSDUCER PROTEIN BLAR"/>
    <property type="match status" value="1"/>
</dbReference>
<dbReference type="InterPro" id="IPR008756">
    <property type="entry name" value="Peptidase_M56"/>
</dbReference>
<accession>A0ABS6XIE9</accession>
<name>A0ABS6XIE9_9SPHN</name>
<protein>
    <submittedName>
        <fullName evidence="3">M56 family metallopeptidase</fullName>
    </submittedName>
</protein>
<keyword evidence="4" id="KW-1185">Reference proteome</keyword>
<dbReference type="CDD" id="cd07341">
    <property type="entry name" value="M56_BlaR1_MecR1_like"/>
    <property type="match status" value="1"/>
</dbReference>
<comment type="caution">
    <text evidence="3">The sequence shown here is derived from an EMBL/GenBank/DDBJ whole genome shotgun (WGS) entry which is preliminary data.</text>
</comment>
<evidence type="ECO:0000313" key="4">
    <source>
        <dbReference type="Proteomes" id="UP001197214"/>
    </source>
</evidence>
<feature type="domain" description="Peptidase M56" evidence="2">
    <location>
        <begin position="9"/>
        <end position="129"/>
    </location>
</feature>
<feature type="region of interest" description="Disordered" evidence="1">
    <location>
        <begin position="184"/>
        <end position="214"/>
    </location>
</feature>
<sequence length="346" mass="36666">MRPRPVRSLSAWRKYVAFPADFHERYDEQERDLALAHELGHHVRGDLYANWAALVVLSLHWFNPIAWRAFRAFRADQEMACDALVLSGRRSGLRHAYGRAIVKSAHGGAVSAACHLHSIDDIKGRLKMLTKNDARSRSQIALGGSAMAVLVLAGLGLTASGSSAAEIVRGDTAVRIDARDLSEPPAAPVLQTEPVPAAPAGDVSPPPVPGESAKNMAKAEPVIVHNGEVKQTAELDAQLQQKLHNLPEVSEADCGAGTQTVKLTQSAGRASRMVICTDRIERLASDATARAMSQQEMAMASARAGLASARAAIAANADMAEVDKRAALAGIASAEAELKANGLSDD</sequence>
<evidence type="ECO:0000256" key="1">
    <source>
        <dbReference type="SAM" id="MobiDB-lite"/>
    </source>
</evidence>
<dbReference type="PANTHER" id="PTHR34978:SF3">
    <property type="entry name" value="SLR0241 PROTEIN"/>
    <property type="match status" value="1"/>
</dbReference>
<reference evidence="3 4" key="1">
    <citation type="submission" date="2021-07" db="EMBL/GenBank/DDBJ databases">
        <title>Stakelama flava sp. nov., a novel endophytic bacterium isolated from branch of Kandelia candel.</title>
        <authorList>
            <person name="Tuo L."/>
        </authorList>
    </citation>
    <scope>NUCLEOTIDE SEQUENCE [LARGE SCALE GENOMIC DNA]</scope>
    <source>
        <strain evidence="3 4">CBK3Z-3</strain>
    </source>
</reference>
<organism evidence="3 4">
    <name type="scientific">Stakelama flava</name>
    <dbReference type="NCBI Taxonomy" id="2860338"/>
    <lineage>
        <taxon>Bacteria</taxon>
        <taxon>Pseudomonadati</taxon>
        <taxon>Pseudomonadota</taxon>
        <taxon>Alphaproteobacteria</taxon>
        <taxon>Sphingomonadales</taxon>
        <taxon>Sphingomonadaceae</taxon>
        <taxon>Stakelama</taxon>
    </lineage>
</organism>
<evidence type="ECO:0000259" key="2">
    <source>
        <dbReference type="Pfam" id="PF05569"/>
    </source>
</evidence>
<dbReference type="Pfam" id="PF05569">
    <property type="entry name" value="Peptidase_M56"/>
    <property type="match status" value="1"/>
</dbReference>
<dbReference type="Proteomes" id="UP001197214">
    <property type="component" value="Unassembled WGS sequence"/>
</dbReference>
<evidence type="ECO:0000313" key="3">
    <source>
        <dbReference type="EMBL" id="MBW4329966.1"/>
    </source>
</evidence>
<proteinExistence type="predicted"/>
<dbReference type="InterPro" id="IPR052173">
    <property type="entry name" value="Beta-lactam_resp_regulator"/>
</dbReference>
<dbReference type="EMBL" id="JAHWZX010000002">
    <property type="protein sequence ID" value="MBW4329966.1"/>
    <property type="molecule type" value="Genomic_DNA"/>
</dbReference>